<feature type="chain" id="PRO_5046796175" evidence="7">
    <location>
        <begin position="20"/>
        <end position="122"/>
    </location>
</feature>
<evidence type="ECO:0000313" key="9">
    <source>
        <dbReference type="EMBL" id="NHM01237.1"/>
    </source>
</evidence>
<evidence type="ECO:0000256" key="4">
    <source>
        <dbReference type="ARBA" id="ARBA00022989"/>
    </source>
</evidence>
<protein>
    <submittedName>
        <fullName evidence="9">TM2 domain-containing protein</fullName>
    </submittedName>
</protein>
<accession>A0ABX0I241</accession>
<dbReference type="RefSeq" id="WP_166076293.1">
    <property type="nucleotide sequence ID" value="NZ_JAAJBT010000002.1"/>
</dbReference>
<keyword evidence="10" id="KW-1185">Reference proteome</keyword>
<reference evidence="9 10" key="1">
    <citation type="submission" date="2020-02" db="EMBL/GenBank/DDBJ databases">
        <authorList>
            <person name="Chen W.-M."/>
        </authorList>
    </citation>
    <scope>NUCLEOTIDE SEQUENCE [LARGE SCALE GENOMIC DNA]</scope>
    <source>
        <strain evidence="9 10">KDG-16</strain>
    </source>
</reference>
<dbReference type="EMBL" id="JAAJBT010000002">
    <property type="protein sequence ID" value="NHM01237.1"/>
    <property type="molecule type" value="Genomic_DNA"/>
</dbReference>
<evidence type="ECO:0000313" key="10">
    <source>
        <dbReference type="Proteomes" id="UP000800984"/>
    </source>
</evidence>
<dbReference type="Pfam" id="PF05154">
    <property type="entry name" value="TM2"/>
    <property type="match status" value="1"/>
</dbReference>
<dbReference type="InterPro" id="IPR050932">
    <property type="entry name" value="TM2D1-3-like"/>
</dbReference>
<dbReference type="InterPro" id="IPR007829">
    <property type="entry name" value="TM2"/>
</dbReference>
<organism evidence="9 10">
    <name type="scientific">Flavobacterium difficile</name>
    <dbReference type="NCBI Taxonomy" id="2709659"/>
    <lineage>
        <taxon>Bacteria</taxon>
        <taxon>Pseudomonadati</taxon>
        <taxon>Bacteroidota</taxon>
        <taxon>Flavobacteriia</taxon>
        <taxon>Flavobacteriales</taxon>
        <taxon>Flavobacteriaceae</taxon>
        <taxon>Flavobacterium</taxon>
    </lineage>
</organism>
<comment type="caution">
    <text evidence="9">The sequence shown here is derived from an EMBL/GenBank/DDBJ whole genome shotgun (WGS) entry which is preliminary data.</text>
</comment>
<feature type="domain" description="TM2" evidence="8">
    <location>
        <begin position="56"/>
        <end position="104"/>
    </location>
</feature>
<keyword evidence="2" id="KW-0812">Transmembrane</keyword>
<evidence type="ECO:0000256" key="1">
    <source>
        <dbReference type="ARBA" id="ARBA00004141"/>
    </source>
</evidence>
<keyword evidence="3 7" id="KW-0732">Signal</keyword>
<evidence type="ECO:0000256" key="6">
    <source>
        <dbReference type="ARBA" id="ARBA00023180"/>
    </source>
</evidence>
<evidence type="ECO:0000256" key="3">
    <source>
        <dbReference type="ARBA" id="ARBA00022729"/>
    </source>
</evidence>
<evidence type="ECO:0000256" key="7">
    <source>
        <dbReference type="SAM" id="SignalP"/>
    </source>
</evidence>
<sequence length="122" mass="13116">MKIKLFLSALMLMVGTLTATYASFPVQRTTTNNTNSTIVVENQEDELSSPAAAAEGKSQIIAAILAFAIGGLGIHRFYLGYTWQGIVQLLTLGGCGIWSLIDLIRICTGDLQPKNGSYAKTF</sequence>
<keyword evidence="6" id="KW-0325">Glycoprotein</keyword>
<proteinExistence type="predicted"/>
<evidence type="ECO:0000256" key="2">
    <source>
        <dbReference type="ARBA" id="ARBA00022692"/>
    </source>
</evidence>
<dbReference type="Proteomes" id="UP000800984">
    <property type="component" value="Unassembled WGS sequence"/>
</dbReference>
<name>A0ABX0I241_9FLAO</name>
<comment type="subcellular location">
    <subcellularLocation>
        <location evidence="1">Membrane</location>
        <topology evidence="1">Multi-pass membrane protein</topology>
    </subcellularLocation>
</comment>
<evidence type="ECO:0000256" key="5">
    <source>
        <dbReference type="ARBA" id="ARBA00023136"/>
    </source>
</evidence>
<dbReference type="PANTHER" id="PTHR21016:SF7">
    <property type="entry name" value="TM2 DOMAIN-CONTAINING PROTEIN 3"/>
    <property type="match status" value="1"/>
</dbReference>
<evidence type="ECO:0000259" key="8">
    <source>
        <dbReference type="Pfam" id="PF05154"/>
    </source>
</evidence>
<keyword evidence="4" id="KW-1133">Transmembrane helix</keyword>
<feature type="signal peptide" evidence="7">
    <location>
        <begin position="1"/>
        <end position="19"/>
    </location>
</feature>
<keyword evidence="5" id="KW-0472">Membrane</keyword>
<gene>
    <name evidence="9" type="ORF">G4D72_03820</name>
</gene>
<dbReference type="PANTHER" id="PTHR21016">
    <property type="entry name" value="BETA-AMYLOID BINDING PROTEIN-RELATED"/>
    <property type="match status" value="1"/>
</dbReference>